<gene>
    <name evidence="3" type="ORF">J2S55_005485</name>
</gene>
<feature type="region of interest" description="Disordered" evidence="1">
    <location>
        <begin position="145"/>
        <end position="177"/>
    </location>
</feature>
<name>A0ABT9RAE3_9ACTN</name>
<keyword evidence="4" id="KW-1185">Reference proteome</keyword>
<comment type="caution">
    <text evidence="3">The sequence shown here is derived from an EMBL/GenBank/DDBJ whole genome shotgun (WGS) entry which is preliminary data.</text>
</comment>
<organism evidence="3 4">
    <name type="scientific">Streptosporangium brasiliense</name>
    <dbReference type="NCBI Taxonomy" id="47480"/>
    <lineage>
        <taxon>Bacteria</taxon>
        <taxon>Bacillati</taxon>
        <taxon>Actinomycetota</taxon>
        <taxon>Actinomycetes</taxon>
        <taxon>Streptosporangiales</taxon>
        <taxon>Streptosporangiaceae</taxon>
        <taxon>Streptosporangium</taxon>
    </lineage>
</organism>
<protein>
    <submittedName>
        <fullName evidence="3">Uncharacterized protein (TIGR03086 family)</fullName>
    </submittedName>
</protein>
<dbReference type="InterPro" id="IPR024344">
    <property type="entry name" value="MDMPI_metal-binding"/>
</dbReference>
<reference evidence="3 4" key="1">
    <citation type="submission" date="2023-07" db="EMBL/GenBank/DDBJ databases">
        <title>Sequencing the genomes of 1000 actinobacteria strains.</title>
        <authorList>
            <person name="Klenk H.-P."/>
        </authorList>
    </citation>
    <scope>NUCLEOTIDE SEQUENCE [LARGE SCALE GENOMIC DNA]</scope>
    <source>
        <strain evidence="3 4">DSM 44109</strain>
    </source>
</reference>
<dbReference type="RefSeq" id="WP_306866559.1">
    <property type="nucleotide sequence ID" value="NZ_JAUSRB010000002.1"/>
</dbReference>
<accession>A0ABT9RAE3</accession>
<dbReference type="SUPFAM" id="SSF109854">
    <property type="entry name" value="DinB/YfiT-like putative metalloenzymes"/>
    <property type="match status" value="1"/>
</dbReference>
<sequence>MNELLSRAVTRTAAVVGGIREDQLDLPTPCTEFDVRALVGHMSWVAVMFEALARKEQAPPEDADHTSFGSRAAGMVAAWSRPESFEGTSPTMGMPMTTVYQMGLGDMVIHGWDLARATGQDYEVDAETAEAVAAFVERMAPQARQAGIFGEPPAVPRDAPPLERALAFSGRDPRWKP</sequence>
<evidence type="ECO:0000313" key="3">
    <source>
        <dbReference type="EMBL" id="MDP9866219.1"/>
    </source>
</evidence>
<dbReference type="NCBIfam" id="TIGR03086">
    <property type="entry name" value="TIGR03086 family metal-binding protein"/>
    <property type="match status" value="1"/>
</dbReference>
<dbReference type="Gene3D" id="1.20.120.450">
    <property type="entry name" value="dinb family like domain"/>
    <property type="match status" value="1"/>
</dbReference>
<dbReference type="NCBIfam" id="TIGR03083">
    <property type="entry name" value="maleylpyruvate isomerase family mycothiol-dependent enzyme"/>
    <property type="match status" value="1"/>
</dbReference>
<evidence type="ECO:0000256" key="1">
    <source>
        <dbReference type="SAM" id="MobiDB-lite"/>
    </source>
</evidence>
<dbReference type="InterPro" id="IPR034660">
    <property type="entry name" value="DinB/YfiT-like"/>
</dbReference>
<evidence type="ECO:0000259" key="2">
    <source>
        <dbReference type="Pfam" id="PF11716"/>
    </source>
</evidence>
<feature type="domain" description="Mycothiol-dependent maleylpyruvate isomerase metal-binding" evidence="2">
    <location>
        <begin position="6"/>
        <end position="82"/>
    </location>
</feature>
<dbReference type="InterPro" id="IPR017517">
    <property type="entry name" value="Maleyloyr_isom"/>
</dbReference>
<dbReference type="Proteomes" id="UP001230426">
    <property type="component" value="Unassembled WGS sequence"/>
</dbReference>
<dbReference type="EMBL" id="JAUSRB010000002">
    <property type="protein sequence ID" value="MDP9866219.1"/>
    <property type="molecule type" value="Genomic_DNA"/>
</dbReference>
<dbReference type="InterPro" id="IPR017520">
    <property type="entry name" value="CHP03086"/>
</dbReference>
<evidence type="ECO:0000313" key="4">
    <source>
        <dbReference type="Proteomes" id="UP001230426"/>
    </source>
</evidence>
<dbReference type="Pfam" id="PF11716">
    <property type="entry name" value="MDMPI_N"/>
    <property type="match status" value="1"/>
</dbReference>
<proteinExistence type="predicted"/>